<name>A0AAW0QHT8_9PEZI</name>
<keyword evidence="6" id="KW-0547">Nucleotide-binding</keyword>
<dbReference type="PROSITE" id="PS00211">
    <property type="entry name" value="ABC_TRANSPORTER_1"/>
    <property type="match status" value="1"/>
</dbReference>
<keyword evidence="8 12" id="KW-1133">Transmembrane helix</keyword>
<reference evidence="15 16" key="1">
    <citation type="submission" date="2023-01" db="EMBL/GenBank/DDBJ databases">
        <title>Analysis of 21 Apiospora genomes using comparative genomics revels a genus with tremendous synthesis potential of carbohydrate active enzymes and secondary metabolites.</title>
        <authorList>
            <person name="Sorensen T."/>
        </authorList>
    </citation>
    <scope>NUCLEOTIDE SEQUENCE [LARGE SCALE GENOMIC DNA]</scope>
    <source>
        <strain evidence="15 16">CBS 117206</strain>
    </source>
</reference>
<feature type="transmembrane region" description="Helical" evidence="12">
    <location>
        <begin position="164"/>
        <end position="184"/>
    </location>
</feature>
<dbReference type="CDD" id="cd18578">
    <property type="entry name" value="ABC_6TM_Pgp_ABCB1_D2_like"/>
    <property type="match status" value="1"/>
</dbReference>
<evidence type="ECO:0000256" key="5">
    <source>
        <dbReference type="ARBA" id="ARBA00022737"/>
    </source>
</evidence>
<feature type="domain" description="ABC transmembrane type-1" evidence="14">
    <location>
        <begin position="685"/>
        <end position="974"/>
    </location>
</feature>
<dbReference type="CDD" id="cd18577">
    <property type="entry name" value="ABC_6TM_Pgp_ABCB1_D1_like"/>
    <property type="match status" value="1"/>
</dbReference>
<feature type="transmembrane region" description="Helical" evidence="12">
    <location>
        <begin position="302"/>
        <end position="320"/>
    </location>
</feature>
<comment type="subcellular location">
    <subcellularLocation>
        <location evidence="1">Membrane</location>
        <topology evidence="1">Multi-pass membrane protein</topology>
    </subcellularLocation>
</comment>
<feature type="transmembrane region" description="Helical" evidence="12">
    <location>
        <begin position="38"/>
        <end position="61"/>
    </location>
</feature>
<feature type="transmembrane region" description="Helical" evidence="12">
    <location>
        <begin position="806"/>
        <end position="825"/>
    </location>
</feature>
<dbReference type="Gene3D" id="1.20.1560.10">
    <property type="entry name" value="ABC transporter type 1, transmembrane domain"/>
    <property type="match status" value="1"/>
</dbReference>
<evidence type="ECO:0000256" key="9">
    <source>
        <dbReference type="ARBA" id="ARBA00023136"/>
    </source>
</evidence>
<feature type="transmembrane region" description="Helical" evidence="12">
    <location>
        <begin position="682"/>
        <end position="706"/>
    </location>
</feature>
<feature type="transmembrane region" description="Helical" evidence="12">
    <location>
        <begin position="831"/>
        <end position="850"/>
    </location>
</feature>
<dbReference type="GO" id="GO:0005743">
    <property type="term" value="C:mitochondrial inner membrane"/>
    <property type="evidence" value="ECO:0007669"/>
    <property type="project" value="TreeGrafter"/>
</dbReference>
<feature type="transmembrane region" description="Helical" evidence="12">
    <location>
        <begin position="190"/>
        <end position="211"/>
    </location>
</feature>
<keyword evidence="4 12" id="KW-0812">Transmembrane</keyword>
<evidence type="ECO:0000256" key="7">
    <source>
        <dbReference type="ARBA" id="ARBA00022840"/>
    </source>
</evidence>
<evidence type="ECO:0000256" key="1">
    <source>
        <dbReference type="ARBA" id="ARBA00004141"/>
    </source>
</evidence>
<dbReference type="InterPro" id="IPR017871">
    <property type="entry name" value="ABC_transporter-like_CS"/>
</dbReference>
<evidence type="ECO:0000256" key="2">
    <source>
        <dbReference type="ARBA" id="ARBA00007577"/>
    </source>
</evidence>
<dbReference type="FunFam" id="3.40.50.300:FF:000240">
    <property type="entry name" value="ABC transporter B family member 20"/>
    <property type="match status" value="1"/>
</dbReference>
<evidence type="ECO:0000256" key="4">
    <source>
        <dbReference type="ARBA" id="ARBA00022692"/>
    </source>
</evidence>
<evidence type="ECO:0000256" key="6">
    <source>
        <dbReference type="ARBA" id="ARBA00022741"/>
    </source>
</evidence>
<dbReference type="GO" id="GO:0016887">
    <property type="term" value="F:ATP hydrolysis activity"/>
    <property type="evidence" value="ECO:0007669"/>
    <property type="project" value="InterPro"/>
</dbReference>
<dbReference type="Pfam" id="PF00005">
    <property type="entry name" value="ABC_tran"/>
    <property type="match status" value="2"/>
</dbReference>
<keyword evidence="16" id="KW-1185">Reference proteome</keyword>
<dbReference type="CDD" id="cd03249">
    <property type="entry name" value="ABC_MTABC3_MDL1_MDL2"/>
    <property type="match status" value="1"/>
</dbReference>
<dbReference type="SMART" id="SM00382">
    <property type="entry name" value="AAA"/>
    <property type="match status" value="2"/>
</dbReference>
<dbReference type="GO" id="GO:0005524">
    <property type="term" value="F:ATP binding"/>
    <property type="evidence" value="ECO:0007669"/>
    <property type="project" value="UniProtKB-KW"/>
</dbReference>
<keyword evidence="10" id="KW-0325">Glycoprotein</keyword>
<dbReference type="SUPFAM" id="SSF90123">
    <property type="entry name" value="ABC transporter transmembrane region"/>
    <property type="match status" value="2"/>
</dbReference>
<feature type="transmembrane region" description="Helical" evidence="12">
    <location>
        <begin position="946"/>
        <end position="969"/>
    </location>
</feature>
<feature type="domain" description="ABC transmembrane type-1" evidence="14">
    <location>
        <begin position="41"/>
        <end position="331"/>
    </location>
</feature>
<gene>
    <name evidence="15" type="ORF">PG999_012300</name>
</gene>
<dbReference type="GO" id="GO:0090374">
    <property type="term" value="P:oligopeptide export from mitochondrion"/>
    <property type="evidence" value="ECO:0007669"/>
    <property type="project" value="TreeGrafter"/>
</dbReference>
<evidence type="ECO:0000256" key="12">
    <source>
        <dbReference type="SAM" id="Phobius"/>
    </source>
</evidence>
<dbReference type="Pfam" id="PF00664">
    <property type="entry name" value="ABC_membrane"/>
    <property type="match status" value="2"/>
</dbReference>
<dbReference type="FunFam" id="3.40.50.300:FF:000967">
    <property type="entry name" value="ABC multidrug transporter mdr4"/>
    <property type="match status" value="1"/>
</dbReference>
<dbReference type="EMBL" id="JAQQWP010000009">
    <property type="protein sequence ID" value="KAK8101926.1"/>
    <property type="molecule type" value="Genomic_DNA"/>
</dbReference>
<comment type="similarity">
    <text evidence="2">Belongs to the ABC transporter superfamily. ABCB family. Multidrug resistance exporter (TC 3.A.1.201) subfamily.</text>
</comment>
<dbReference type="Proteomes" id="UP001392437">
    <property type="component" value="Unassembled WGS sequence"/>
</dbReference>
<organism evidence="15 16">
    <name type="scientific">Apiospora kogelbergensis</name>
    <dbReference type="NCBI Taxonomy" id="1337665"/>
    <lineage>
        <taxon>Eukaryota</taxon>
        <taxon>Fungi</taxon>
        <taxon>Dikarya</taxon>
        <taxon>Ascomycota</taxon>
        <taxon>Pezizomycotina</taxon>
        <taxon>Sordariomycetes</taxon>
        <taxon>Xylariomycetidae</taxon>
        <taxon>Amphisphaeriales</taxon>
        <taxon>Apiosporaceae</taxon>
        <taxon>Apiospora</taxon>
    </lineage>
</organism>
<feature type="domain" description="ABC transporter" evidence="13">
    <location>
        <begin position="368"/>
        <end position="599"/>
    </location>
</feature>
<evidence type="ECO:0000256" key="11">
    <source>
        <dbReference type="SAM" id="MobiDB-lite"/>
    </source>
</evidence>
<proteinExistence type="inferred from homology"/>
<dbReference type="InterPro" id="IPR027417">
    <property type="entry name" value="P-loop_NTPase"/>
</dbReference>
<dbReference type="PROSITE" id="PS50929">
    <property type="entry name" value="ABC_TM1F"/>
    <property type="match status" value="2"/>
</dbReference>
<dbReference type="InterPro" id="IPR003439">
    <property type="entry name" value="ABC_transporter-like_ATP-bd"/>
</dbReference>
<keyword evidence="5" id="KW-0677">Repeat</keyword>
<feature type="transmembrane region" description="Helical" evidence="12">
    <location>
        <begin position="91"/>
        <end position="113"/>
    </location>
</feature>
<dbReference type="SUPFAM" id="SSF52540">
    <property type="entry name" value="P-loop containing nucleoside triphosphate hydrolases"/>
    <property type="match status" value="2"/>
</dbReference>
<sequence>MEPDSSVKGILDRQVHGLAPDPSDKKSLYSYSTPRDKIILLLSFICAILGGVLNPLISVIYGQTVGVFGDHSTSTTPTEEARRELVQYTFYWIYLAVAIFVLIYIATVGFYYVGERIARALRNAYLKSIIRQNMAFFDTHEPGEVAKRIMSDMTHVQEGITSKLPIAVTAMATFCSAFIVAIVVNWKTALVLSPTYVLMALFGSLSGARVVKYHKQEKVASEKASSLAQEAISSVRQVYALGIQHALAKRYDAFLIEASRPHRRALYVLGLFTAWCQFLPPTIHALTFWAGSQFLLQGTASVAQITTIAVVAVIGAFAIVRIAPAAQALAATVSSASVIFKEMSRRSPQDPFDPSGAVIEDVAGNIELRGVSLVYPKRPDARVLNNVSFSCPAMKTTAIVGTSGSGKSSIINLLERFYEPTGGEICMDGVDIQSLNLRWLRGQIGLVRQQPVLFDTTIHENIRYGAAAHASDGPQASGDALEEQIIAAAKMANAHEFIMALPDGYQTRRIAIARALMRDPKILLLDEATSALDATSESVVQGALEKAAKHRTTIVIAHRLSTIRNADNIVVMSHGSVVEQGTHGDLIALDGHYARLVSAQQIGSRIQGDQAENEDEYGDDLLNHAIVPADVVDENTPLLGSHSRHATSHEHEVPPTTAEKAKSWGLGKTLALIIRMNSGERWYLVFGLLCSIFAGLCLPAQSIIFAKSLEALSLPPSEYDTLRSRVNLLAGIFCALAIGTAIFYTGLGMAFAYSTERLARVVRDACFRAIVAQDVEFFDEAAVSTGSLLSVLTTSTDALTGLSGPILGGVLSFLSIIAGGVVLSLALSWKLALVCTAAMPLVVACGWVRLQMLAVFDAQTRRSGVAAASFAAEVVRAAGTVAGLGLEDVVLARYDGFLDKQAERSLGSILRASGLYAASSSVVYLASALAFWYGGTLLLDGEYSLFQVYICYTALISGAQIAGSIFAFAPDASKAIAASQEIDDILQRRPGGGHVLAACHSGDGKQKAYSAGGGRARNVHIQFRDVTFAYPSRKTRPALQNFSLDVGVGQFVALVGPSGCGKSTALSLIERFYRPDAGSILVDGQDLASLDLAEHRRTVSLVSQDAMLFSASIRENIALGLAGDADAAPDDAAIWAACRQAHVADFVASLPEGLATRVGPGGGMLSGGQRQRVAIARALLRDPAILLLDEATSALDAASERIVQAALDALAAGRRRTTVAVAHRLSTVRGADLICVLDRGRIVEAGSHEELVRARGRYWGLLEMQDLQ</sequence>
<protein>
    <submittedName>
        <fullName evidence="15">Multidrug resistance protein 3</fullName>
    </submittedName>
</protein>
<dbReference type="InterPro" id="IPR003593">
    <property type="entry name" value="AAA+_ATPase"/>
</dbReference>
<dbReference type="PANTHER" id="PTHR43394">
    <property type="entry name" value="ATP-DEPENDENT PERMEASE MDL1, MITOCHONDRIAL"/>
    <property type="match status" value="1"/>
</dbReference>
<dbReference type="Gene3D" id="3.40.50.300">
    <property type="entry name" value="P-loop containing nucleotide triphosphate hydrolases"/>
    <property type="match status" value="2"/>
</dbReference>
<dbReference type="AlphaFoldDB" id="A0AAW0QHT8"/>
<feature type="domain" description="ABC transporter" evidence="13">
    <location>
        <begin position="1021"/>
        <end position="1264"/>
    </location>
</feature>
<accession>A0AAW0QHT8</accession>
<dbReference type="InterPro" id="IPR011527">
    <property type="entry name" value="ABC1_TM_dom"/>
</dbReference>
<evidence type="ECO:0000313" key="16">
    <source>
        <dbReference type="Proteomes" id="UP001392437"/>
    </source>
</evidence>
<evidence type="ECO:0000259" key="13">
    <source>
        <dbReference type="PROSITE" id="PS50893"/>
    </source>
</evidence>
<feature type="transmembrane region" description="Helical" evidence="12">
    <location>
        <begin position="726"/>
        <end position="753"/>
    </location>
</feature>
<evidence type="ECO:0000259" key="14">
    <source>
        <dbReference type="PROSITE" id="PS50929"/>
    </source>
</evidence>
<feature type="region of interest" description="Disordered" evidence="11">
    <location>
        <begin position="638"/>
        <end position="658"/>
    </location>
</feature>
<dbReference type="PROSITE" id="PS50893">
    <property type="entry name" value="ABC_TRANSPORTER_2"/>
    <property type="match status" value="2"/>
</dbReference>
<dbReference type="InterPro" id="IPR036640">
    <property type="entry name" value="ABC1_TM_sf"/>
</dbReference>
<dbReference type="InterPro" id="IPR039421">
    <property type="entry name" value="Type_1_exporter"/>
</dbReference>
<keyword evidence="3" id="KW-0813">Transport</keyword>
<evidence type="ECO:0000313" key="15">
    <source>
        <dbReference type="EMBL" id="KAK8101926.1"/>
    </source>
</evidence>
<evidence type="ECO:0000256" key="8">
    <source>
        <dbReference type="ARBA" id="ARBA00022989"/>
    </source>
</evidence>
<keyword evidence="7" id="KW-0067">ATP-binding</keyword>
<dbReference type="PANTHER" id="PTHR43394:SF11">
    <property type="entry name" value="ATP-BINDING CASSETTE TRANSPORTER"/>
    <property type="match status" value="1"/>
</dbReference>
<keyword evidence="9 12" id="KW-0472">Membrane</keyword>
<evidence type="ECO:0000256" key="10">
    <source>
        <dbReference type="ARBA" id="ARBA00023180"/>
    </source>
</evidence>
<evidence type="ECO:0000256" key="3">
    <source>
        <dbReference type="ARBA" id="ARBA00022448"/>
    </source>
</evidence>
<dbReference type="GO" id="GO:0015421">
    <property type="term" value="F:ABC-type oligopeptide transporter activity"/>
    <property type="evidence" value="ECO:0007669"/>
    <property type="project" value="TreeGrafter"/>
</dbReference>
<comment type="caution">
    <text evidence="15">The sequence shown here is derived from an EMBL/GenBank/DDBJ whole genome shotgun (WGS) entry which is preliminary data.</text>
</comment>
<feature type="transmembrane region" description="Helical" evidence="12">
    <location>
        <begin position="914"/>
        <end position="934"/>
    </location>
</feature>
<feature type="transmembrane region" description="Helical" evidence="12">
    <location>
        <begin position="265"/>
        <end position="290"/>
    </location>
</feature>